<dbReference type="OrthoDB" id="5572844at2759"/>
<dbReference type="EMBL" id="KV453937">
    <property type="protein sequence ID" value="ODV71974.1"/>
    <property type="molecule type" value="Genomic_DNA"/>
</dbReference>
<evidence type="ECO:0000313" key="2">
    <source>
        <dbReference type="EMBL" id="ODV71974.1"/>
    </source>
</evidence>
<dbReference type="Pfam" id="PF09729">
    <property type="entry name" value="Gti1_Pac2"/>
    <property type="match status" value="1"/>
</dbReference>
<dbReference type="OMA" id="FRIPPMI"/>
<dbReference type="GeneID" id="30987330"/>
<evidence type="ECO:0000256" key="1">
    <source>
        <dbReference type="SAM" id="MobiDB-lite"/>
    </source>
</evidence>
<keyword evidence="3" id="KW-1185">Reference proteome</keyword>
<dbReference type="PANTHER" id="PTHR28027:SF2">
    <property type="entry name" value="TRANSCRIPTIONAL REGULATOR MIT1"/>
    <property type="match status" value="1"/>
</dbReference>
<gene>
    <name evidence="2" type="ORF">CYBJADRAFT_130635</name>
</gene>
<feature type="compositionally biased region" description="Basic and acidic residues" evidence="1">
    <location>
        <begin position="90"/>
        <end position="100"/>
    </location>
</feature>
<dbReference type="InterPro" id="IPR018608">
    <property type="entry name" value="Gti1/Pac2"/>
</dbReference>
<name>A0A1E4RXI1_CYBJN</name>
<sequence>MIPTFRGYIGSTKDALLVIQGVLSGQLSAVPRRPHDGERIDLIASGNVFVFIEERSGIKRWTDGVAWSPSRILGRFLVYRELDRQALTNSKEKGSRLTEKAKRKRKSSGDLIKDSMGNDAQRQPNRQLVGSLIASYAFKESGLIKKTMSVTVNRVDSNQRPSSEIIHLVSYYCADDVLNGVLVRPSDSPQLKDLQLAPE</sequence>
<organism evidence="2 3">
    <name type="scientific">Cyberlindnera jadinii (strain ATCC 18201 / CBS 1600 / BCRC 20928 / JCM 3617 / NBRC 0987 / NRRL Y-1542)</name>
    <name type="common">Torula yeast</name>
    <name type="synonym">Candida utilis</name>
    <dbReference type="NCBI Taxonomy" id="983966"/>
    <lineage>
        <taxon>Eukaryota</taxon>
        <taxon>Fungi</taxon>
        <taxon>Dikarya</taxon>
        <taxon>Ascomycota</taxon>
        <taxon>Saccharomycotina</taxon>
        <taxon>Saccharomycetes</taxon>
        <taxon>Phaffomycetales</taxon>
        <taxon>Phaffomycetaceae</taxon>
        <taxon>Cyberlindnera</taxon>
    </lineage>
</organism>
<dbReference type="Proteomes" id="UP000094389">
    <property type="component" value="Unassembled WGS sequence"/>
</dbReference>
<dbReference type="AlphaFoldDB" id="A0A1E4RXI1"/>
<dbReference type="GO" id="GO:0003677">
    <property type="term" value="F:DNA binding"/>
    <property type="evidence" value="ECO:0007669"/>
    <property type="project" value="TreeGrafter"/>
</dbReference>
<evidence type="ECO:0000313" key="3">
    <source>
        <dbReference type="Proteomes" id="UP000094389"/>
    </source>
</evidence>
<feature type="region of interest" description="Disordered" evidence="1">
    <location>
        <begin position="90"/>
        <end position="124"/>
    </location>
</feature>
<dbReference type="RefSeq" id="XP_020069013.1">
    <property type="nucleotide sequence ID" value="XM_020212934.1"/>
</dbReference>
<protein>
    <submittedName>
        <fullName evidence="2">Uncharacterized protein</fullName>
    </submittedName>
</protein>
<proteinExistence type="predicted"/>
<accession>A0A1E4RXI1</accession>
<feature type="non-terminal residue" evidence="2">
    <location>
        <position position="199"/>
    </location>
</feature>
<reference evidence="2 3" key="1">
    <citation type="journal article" date="2016" name="Proc. Natl. Acad. Sci. U.S.A.">
        <title>Comparative genomics of biotechnologically important yeasts.</title>
        <authorList>
            <person name="Riley R."/>
            <person name="Haridas S."/>
            <person name="Wolfe K.H."/>
            <person name="Lopes M.R."/>
            <person name="Hittinger C.T."/>
            <person name="Goeker M."/>
            <person name="Salamov A.A."/>
            <person name="Wisecaver J.H."/>
            <person name="Long T.M."/>
            <person name="Calvey C.H."/>
            <person name="Aerts A.L."/>
            <person name="Barry K.W."/>
            <person name="Choi C."/>
            <person name="Clum A."/>
            <person name="Coughlan A.Y."/>
            <person name="Deshpande S."/>
            <person name="Douglass A.P."/>
            <person name="Hanson S.J."/>
            <person name="Klenk H.-P."/>
            <person name="LaButti K.M."/>
            <person name="Lapidus A."/>
            <person name="Lindquist E.A."/>
            <person name="Lipzen A.M."/>
            <person name="Meier-Kolthoff J.P."/>
            <person name="Ohm R.A."/>
            <person name="Otillar R.P."/>
            <person name="Pangilinan J.L."/>
            <person name="Peng Y."/>
            <person name="Rokas A."/>
            <person name="Rosa C.A."/>
            <person name="Scheuner C."/>
            <person name="Sibirny A.A."/>
            <person name="Slot J.C."/>
            <person name="Stielow J.B."/>
            <person name="Sun H."/>
            <person name="Kurtzman C.P."/>
            <person name="Blackwell M."/>
            <person name="Grigoriev I.V."/>
            <person name="Jeffries T.W."/>
        </authorList>
    </citation>
    <scope>NUCLEOTIDE SEQUENCE [LARGE SCALE GENOMIC DNA]</scope>
    <source>
        <strain evidence="3">ATCC 18201 / CBS 1600 / BCRC 20928 / JCM 3617 / NBRC 0987 / NRRL Y-1542</strain>
    </source>
</reference>
<dbReference type="PANTHER" id="PTHR28027">
    <property type="entry name" value="TRANSCRIPTIONAL REGULATOR MIT1"/>
    <property type="match status" value="1"/>
</dbReference>